<name>H5SNI7_9BACT</name>
<sequence>MAQSATYFGCGSVSAKKLLIEGSGNNSTNSAAQILWVRDGTSGDFLSFDSNEIQAFDSGGSSDETLYLQDFGGDVNIGNGSANGADVYVDADMYVSSEVIITGRLEVRGEKRFVEPHPLDPSKEIVYSSLEGPEVGTYFRGTAHLQDGEAKIELPQHFDFVTEPEGLTVHLTPVGEWLQLYVVQKSTKQIIVREAQGKNGTFDFLIQGIRKGYRDSEVIRDRRVDEN</sequence>
<reference evidence="1" key="2">
    <citation type="journal article" date="2012" name="PLoS ONE">
        <title>A Deeply Branching Thermophilic Bacterium with an Ancient Acetyl-CoA Pathway Dominates a Subsurface Ecosystem.</title>
        <authorList>
            <person name="Takami H."/>
            <person name="Noguchi H."/>
            <person name="Takaki Y."/>
            <person name="Uchiyama I."/>
            <person name="Toyoda A."/>
            <person name="Nishi S."/>
            <person name="Chee G.-J."/>
            <person name="Arai W."/>
            <person name="Nunoura T."/>
            <person name="Itoh T."/>
            <person name="Hattori M."/>
            <person name="Takai K."/>
        </authorList>
    </citation>
    <scope>NUCLEOTIDE SEQUENCE</scope>
</reference>
<protein>
    <submittedName>
        <fullName evidence="1">Hypothetical conserved protein</fullName>
    </submittedName>
</protein>
<dbReference type="EMBL" id="AP011783">
    <property type="protein sequence ID" value="BAL57723.1"/>
    <property type="molecule type" value="Genomic_DNA"/>
</dbReference>
<organism evidence="1">
    <name type="scientific">uncultured Acetothermia bacterium</name>
    <dbReference type="NCBI Taxonomy" id="236499"/>
    <lineage>
        <taxon>Bacteria</taxon>
        <taxon>Candidatus Bipolaricaulota</taxon>
        <taxon>environmental samples</taxon>
    </lineage>
</organism>
<proteinExistence type="predicted"/>
<reference evidence="1" key="1">
    <citation type="journal article" date="2005" name="Environ. Microbiol.">
        <title>Genetic and functional properties of uncultivated thermophilic crenarchaeotes from a subsurface gold mine as revealed by analysis of genome fragments.</title>
        <authorList>
            <person name="Nunoura T."/>
            <person name="Hirayama H."/>
            <person name="Takami H."/>
            <person name="Oida H."/>
            <person name="Nishi S."/>
            <person name="Shimamura S."/>
            <person name="Suzuki Y."/>
            <person name="Inagaki F."/>
            <person name="Takai K."/>
            <person name="Nealson K.H."/>
            <person name="Horikoshi K."/>
        </authorList>
    </citation>
    <scope>NUCLEOTIDE SEQUENCE</scope>
</reference>
<accession>H5SNI7</accession>
<gene>
    <name evidence="1" type="ORF">HGMM_F52D02C02</name>
</gene>
<dbReference type="AlphaFoldDB" id="H5SNI7"/>
<evidence type="ECO:0000313" key="1">
    <source>
        <dbReference type="EMBL" id="BAL57723.1"/>
    </source>
</evidence>